<feature type="binding site" evidence="3">
    <location>
        <position position="160"/>
    </location>
    <ligand>
        <name>Mn(2+)</name>
        <dbReference type="ChEBI" id="CHEBI:29035"/>
        <label>1</label>
    </ligand>
</feature>
<feature type="binding site" evidence="3">
    <location>
        <position position="187"/>
    </location>
    <ligand>
        <name>Mn(2+)</name>
        <dbReference type="ChEBI" id="CHEBI:29035"/>
        <label>1</label>
    </ligand>
</feature>
<dbReference type="AlphaFoldDB" id="A0A1M7P2G6"/>
<feature type="binding site" evidence="3">
    <location>
        <position position="277"/>
    </location>
    <ligand>
        <name>Mn(2+)</name>
        <dbReference type="ChEBI" id="CHEBI:29035"/>
        <label>1</label>
    </ligand>
</feature>
<comment type="similarity">
    <text evidence="4">Belongs to the arginase family.</text>
</comment>
<keyword evidence="3" id="KW-0464">Manganese</keyword>
<dbReference type="Pfam" id="PF00491">
    <property type="entry name" value="Arginase"/>
    <property type="match status" value="1"/>
</dbReference>
<organism evidence="5 6">
    <name type="scientific">Cyclobacterium lianum</name>
    <dbReference type="NCBI Taxonomy" id="388280"/>
    <lineage>
        <taxon>Bacteria</taxon>
        <taxon>Pseudomonadati</taxon>
        <taxon>Bacteroidota</taxon>
        <taxon>Cytophagia</taxon>
        <taxon>Cytophagales</taxon>
        <taxon>Cyclobacteriaceae</taxon>
        <taxon>Cyclobacterium</taxon>
    </lineage>
</organism>
<dbReference type="RefSeq" id="WP_073094881.1">
    <property type="nucleotide sequence ID" value="NZ_FRCY01000006.1"/>
</dbReference>
<accession>A0A1M7P2G6</accession>
<feature type="binding site" evidence="3">
    <location>
        <position position="183"/>
    </location>
    <ligand>
        <name>Mn(2+)</name>
        <dbReference type="ChEBI" id="CHEBI:29035"/>
        <label>1</label>
    </ligand>
</feature>
<dbReference type="CDD" id="cd11593">
    <property type="entry name" value="Agmatinase-like_2"/>
    <property type="match status" value="1"/>
</dbReference>
<dbReference type="GO" id="GO:0033389">
    <property type="term" value="P:putrescine biosynthetic process from arginine, via agmatine"/>
    <property type="evidence" value="ECO:0007669"/>
    <property type="project" value="TreeGrafter"/>
</dbReference>
<name>A0A1M7P2G6_9BACT</name>
<dbReference type="PANTHER" id="PTHR11358:SF26">
    <property type="entry name" value="GUANIDINO ACID HYDROLASE, MITOCHONDRIAL"/>
    <property type="match status" value="1"/>
</dbReference>
<dbReference type="GO" id="GO:0046872">
    <property type="term" value="F:metal ion binding"/>
    <property type="evidence" value="ECO:0007669"/>
    <property type="project" value="UniProtKB-KW"/>
</dbReference>
<comment type="cofactor">
    <cofactor evidence="3">
        <name>Mn(2+)</name>
        <dbReference type="ChEBI" id="CHEBI:29035"/>
    </cofactor>
    <text evidence="3">Binds 2 manganese ions per subunit.</text>
</comment>
<dbReference type="SUPFAM" id="SSF52768">
    <property type="entry name" value="Arginase/deacetylase"/>
    <property type="match status" value="1"/>
</dbReference>
<feature type="binding site" evidence="3">
    <location>
        <position position="185"/>
    </location>
    <ligand>
        <name>Mn(2+)</name>
        <dbReference type="ChEBI" id="CHEBI:29035"/>
        <label>1</label>
    </ligand>
</feature>
<proteinExistence type="inferred from homology"/>
<dbReference type="EMBL" id="FRCY01000006">
    <property type="protein sequence ID" value="SHN10363.1"/>
    <property type="molecule type" value="Genomic_DNA"/>
</dbReference>
<dbReference type="PANTHER" id="PTHR11358">
    <property type="entry name" value="ARGINASE/AGMATINASE"/>
    <property type="match status" value="1"/>
</dbReference>
<evidence type="ECO:0000256" key="4">
    <source>
        <dbReference type="PROSITE-ProRule" id="PRU00742"/>
    </source>
</evidence>
<protein>
    <submittedName>
        <fullName evidence="5">Agmatinase</fullName>
    </submittedName>
</protein>
<dbReference type="Proteomes" id="UP000184513">
    <property type="component" value="Unassembled WGS sequence"/>
</dbReference>
<evidence type="ECO:0000256" key="3">
    <source>
        <dbReference type="PIRSR" id="PIRSR036979-1"/>
    </source>
</evidence>
<sequence>MSNSKVNQIYPTFDPNGVGVAGKLFGLPFTTEESEVVVLPVPWEVTVSYHSGTARGPEAILAASRQVDLFQEDIKDAWKLGVSLLPIDENLQADNNKYRLLAGNYIEWLEEGAGDVQGERFAAVPDIVNKACEEMNDWVYRQAKQYLDKGKLFGLLGGDHSSPLGAIRANAAHHTSFGILQIDAHADLRQAYEGFTYSHASIAANFLELHQVSSLVQVGIRDYCEEEYDLIHSDERIWLYSDKYLKAEMYEGRTWASVCADILDQLPDKVYLTIDIDGLNPSLCPHTGTPVPGGLDFEQVDFLLKKLVLSGRKIIGFDLVEVAPGPDGSDWDANVAARLLYRLVNLAAVSQGKLKWL</sequence>
<dbReference type="Gene3D" id="3.40.800.10">
    <property type="entry name" value="Ureohydrolase domain"/>
    <property type="match status" value="1"/>
</dbReference>
<dbReference type="PIRSF" id="PIRSF036979">
    <property type="entry name" value="Arginase"/>
    <property type="match status" value="1"/>
</dbReference>
<feature type="binding site" evidence="3">
    <location>
        <position position="275"/>
    </location>
    <ligand>
        <name>Mn(2+)</name>
        <dbReference type="ChEBI" id="CHEBI:29035"/>
        <label>1</label>
    </ligand>
</feature>
<dbReference type="PRINTS" id="PR00116">
    <property type="entry name" value="ARGINASE"/>
</dbReference>
<dbReference type="InterPro" id="IPR023696">
    <property type="entry name" value="Ureohydrolase_dom_sf"/>
</dbReference>
<keyword evidence="6" id="KW-1185">Reference proteome</keyword>
<dbReference type="OrthoDB" id="9788689at2"/>
<keyword evidence="1 3" id="KW-0479">Metal-binding</keyword>
<dbReference type="PROSITE" id="PS51409">
    <property type="entry name" value="ARGINASE_2"/>
    <property type="match status" value="1"/>
</dbReference>
<dbReference type="STRING" id="388280.SAMN04488057_106254"/>
<evidence type="ECO:0000256" key="1">
    <source>
        <dbReference type="ARBA" id="ARBA00022723"/>
    </source>
</evidence>
<dbReference type="GO" id="GO:0008783">
    <property type="term" value="F:agmatinase activity"/>
    <property type="evidence" value="ECO:0007669"/>
    <property type="project" value="TreeGrafter"/>
</dbReference>
<gene>
    <name evidence="5" type="ORF">SAMN04488057_106254</name>
</gene>
<reference evidence="5 6" key="1">
    <citation type="submission" date="2016-11" db="EMBL/GenBank/DDBJ databases">
        <authorList>
            <person name="Jaros S."/>
            <person name="Januszkiewicz K."/>
            <person name="Wedrychowicz H."/>
        </authorList>
    </citation>
    <scope>NUCLEOTIDE SEQUENCE [LARGE SCALE GENOMIC DNA]</scope>
    <source>
        <strain evidence="5 6">CGMCC 1.6102</strain>
    </source>
</reference>
<evidence type="ECO:0000313" key="5">
    <source>
        <dbReference type="EMBL" id="SHN10363.1"/>
    </source>
</evidence>
<keyword evidence="2" id="KW-0378">Hydrolase</keyword>
<dbReference type="InterPro" id="IPR006035">
    <property type="entry name" value="Ureohydrolase"/>
</dbReference>
<evidence type="ECO:0000313" key="6">
    <source>
        <dbReference type="Proteomes" id="UP000184513"/>
    </source>
</evidence>
<evidence type="ECO:0000256" key="2">
    <source>
        <dbReference type="ARBA" id="ARBA00022801"/>
    </source>
</evidence>